<accession>A0A9D1XJK6</accession>
<proteinExistence type="predicted"/>
<reference evidence="1" key="2">
    <citation type="submission" date="2021-04" db="EMBL/GenBank/DDBJ databases">
        <authorList>
            <person name="Gilroy R."/>
        </authorList>
    </citation>
    <scope>NUCLEOTIDE SEQUENCE</scope>
    <source>
        <strain evidence="1">ChiGjej1B1-14440</strain>
    </source>
</reference>
<sequence>MNLQDLIHKKTWKEIQGYLAMSNPPGIILSGVPGLGKFELGLYIAAAILGCSEKELYKNPDFYMTGTNDTVSSDDIKDLIDFSWRSSLMGKKVILLNNSHTVSVSTQNKLLKILEDREDNVLILLADSNTLIPTIISRCCHIQLQPPTSAIIKRFLIEKGVADSDIDFLSYMIGNAPFLYTKEEKTLMQYKSQLEQLYRITVRSDLLNVMNMLKEKDKNSFYEKNTAHTTWNIKLIMYPFYNYYFDTVNNGDTASEIYPGNLYTPDEAYSIICMGQYHLKIKNYTKNDYFGLLRYIIRPKD</sequence>
<evidence type="ECO:0000313" key="2">
    <source>
        <dbReference type="Proteomes" id="UP000886724"/>
    </source>
</evidence>
<dbReference type="Gene3D" id="3.40.50.300">
    <property type="entry name" value="P-loop containing nucleotide triphosphate hydrolases"/>
    <property type="match status" value="1"/>
</dbReference>
<gene>
    <name evidence="1" type="ORF">H9980_01375</name>
</gene>
<protein>
    <recommendedName>
        <fullName evidence="3">DNA polymerase III subunit delta</fullName>
    </recommendedName>
</protein>
<dbReference type="PANTHER" id="PTHR11669:SF8">
    <property type="entry name" value="DNA POLYMERASE III SUBUNIT DELTA"/>
    <property type="match status" value="1"/>
</dbReference>
<dbReference type="Pfam" id="PF13177">
    <property type="entry name" value="DNA_pol3_delta2"/>
    <property type="match status" value="1"/>
</dbReference>
<evidence type="ECO:0000313" key="1">
    <source>
        <dbReference type="EMBL" id="HIX80612.1"/>
    </source>
</evidence>
<dbReference type="InterPro" id="IPR027417">
    <property type="entry name" value="P-loop_NTPase"/>
</dbReference>
<comment type="caution">
    <text evidence="1">The sequence shown here is derived from an EMBL/GenBank/DDBJ whole genome shotgun (WGS) entry which is preliminary data.</text>
</comment>
<dbReference type="AlphaFoldDB" id="A0A9D1XJK6"/>
<name>A0A9D1XJK6_9FIRM</name>
<dbReference type="EMBL" id="DXET01000036">
    <property type="protein sequence ID" value="HIX80612.1"/>
    <property type="molecule type" value="Genomic_DNA"/>
</dbReference>
<reference evidence="1" key="1">
    <citation type="journal article" date="2021" name="PeerJ">
        <title>Extensive microbial diversity within the chicken gut microbiome revealed by metagenomics and culture.</title>
        <authorList>
            <person name="Gilroy R."/>
            <person name="Ravi A."/>
            <person name="Getino M."/>
            <person name="Pursley I."/>
            <person name="Horton D.L."/>
            <person name="Alikhan N.F."/>
            <person name="Baker D."/>
            <person name="Gharbi K."/>
            <person name="Hall N."/>
            <person name="Watson M."/>
            <person name="Adriaenssens E.M."/>
            <person name="Foster-Nyarko E."/>
            <person name="Jarju S."/>
            <person name="Secka A."/>
            <person name="Antonio M."/>
            <person name="Oren A."/>
            <person name="Chaudhuri R.R."/>
            <person name="La Ragione R."/>
            <person name="Hildebrand F."/>
            <person name="Pallen M.J."/>
        </authorList>
    </citation>
    <scope>NUCLEOTIDE SEQUENCE</scope>
    <source>
        <strain evidence="1">ChiGjej1B1-14440</strain>
    </source>
</reference>
<dbReference type="InterPro" id="IPR050238">
    <property type="entry name" value="DNA_Rep/Repair_Clamp_Loader"/>
</dbReference>
<dbReference type="Proteomes" id="UP000886724">
    <property type="component" value="Unassembled WGS sequence"/>
</dbReference>
<organism evidence="1 2">
    <name type="scientific">Candidatus Erysipelatoclostridium merdavium</name>
    <dbReference type="NCBI Taxonomy" id="2838566"/>
    <lineage>
        <taxon>Bacteria</taxon>
        <taxon>Bacillati</taxon>
        <taxon>Bacillota</taxon>
        <taxon>Erysipelotrichia</taxon>
        <taxon>Erysipelotrichales</taxon>
        <taxon>Erysipelotrichales incertae sedis</taxon>
    </lineage>
</organism>
<evidence type="ECO:0008006" key="3">
    <source>
        <dbReference type="Google" id="ProtNLM"/>
    </source>
</evidence>
<dbReference type="GO" id="GO:0006261">
    <property type="term" value="P:DNA-templated DNA replication"/>
    <property type="evidence" value="ECO:0007669"/>
    <property type="project" value="TreeGrafter"/>
</dbReference>
<dbReference type="SUPFAM" id="SSF52540">
    <property type="entry name" value="P-loop containing nucleoside triphosphate hydrolases"/>
    <property type="match status" value="1"/>
</dbReference>
<dbReference type="PANTHER" id="PTHR11669">
    <property type="entry name" value="REPLICATION FACTOR C / DNA POLYMERASE III GAMMA-TAU SUBUNIT"/>
    <property type="match status" value="1"/>
</dbReference>